<dbReference type="Gene3D" id="1.10.575.10">
    <property type="entry name" value="P1 Nuclease"/>
    <property type="match status" value="1"/>
</dbReference>
<evidence type="ECO:0000256" key="5">
    <source>
        <dbReference type="ARBA" id="ARBA00023157"/>
    </source>
</evidence>
<keyword evidence="6" id="KW-0325">Glycoprotein</keyword>
<keyword evidence="4" id="KW-0378">Hydrolase</keyword>
<protein>
    <submittedName>
        <fullName evidence="7">S1/P1 Nuclease</fullName>
    </submittedName>
</protein>
<dbReference type="Proteomes" id="UP000199705">
    <property type="component" value="Unassembled WGS sequence"/>
</dbReference>
<dbReference type="InterPro" id="IPR003154">
    <property type="entry name" value="S1/P1nuclease"/>
</dbReference>
<dbReference type="AlphaFoldDB" id="A0A1G8A711"/>
<dbReference type="GO" id="GO:0004519">
    <property type="term" value="F:endonuclease activity"/>
    <property type="evidence" value="ECO:0007669"/>
    <property type="project" value="UniProtKB-KW"/>
</dbReference>
<evidence type="ECO:0000256" key="4">
    <source>
        <dbReference type="ARBA" id="ARBA00022801"/>
    </source>
</evidence>
<name>A0A1G8A711_9SPHI</name>
<dbReference type="Pfam" id="PF02265">
    <property type="entry name" value="S1-P1_nuclease"/>
    <property type="match status" value="1"/>
</dbReference>
<evidence type="ECO:0000313" key="8">
    <source>
        <dbReference type="Proteomes" id="UP000199705"/>
    </source>
</evidence>
<dbReference type="GO" id="GO:0046872">
    <property type="term" value="F:metal ion binding"/>
    <property type="evidence" value="ECO:0007669"/>
    <property type="project" value="UniProtKB-KW"/>
</dbReference>
<keyword evidence="1" id="KW-0540">Nuclease</keyword>
<dbReference type="GO" id="GO:0006308">
    <property type="term" value="P:DNA catabolic process"/>
    <property type="evidence" value="ECO:0007669"/>
    <property type="project" value="InterPro"/>
</dbReference>
<evidence type="ECO:0000256" key="2">
    <source>
        <dbReference type="ARBA" id="ARBA00022723"/>
    </source>
</evidence>
<dbReference type="SUPFAM" id="SSF48537">
    <property type="entry name" value="Phospholipase C/P1 nuclease"/>
    <property type="match status" value="1"/>
</dbReference>
<reference evidence="8" key="1">
    <citation type="submission" date="2016-10" db="EMBL/GenBank/DDBJ databases">
        <authorList>
            <person name="Varghese N."/>
            <person name="Submissions S."/>
        </authorList>
    </citation>
    <scope>NUCLEOTIDE SEQUENCE [LARGE SCALE GENOMIC DNA]</scope>
    <source>
        <strain evidence="8">Gh-67</strain>
    </source>
</reference>
<sequence>MRKQVLSITLIAISAALISWGYKGHRAVATIAQKHLTSNTAYAVSAYLKGESMADVSTWADEHRNPTTGKWHFLNLPLGLSHQQFVDFVNQQSNDNVYGAILKEEAILKDQASTPDQKNSALKYLIHLVGDAHQPMHISRAEDKGGNTIQLRFDNAGTNLHSLWDSKLIDHEGLSEEQIAKQYDWANDAQIKKWQAASPMEWLWESYQISSELYADIKSGQHIDEAYYKKYMPTVHLRIDQAGIRLAGELNKLFNDTKVEAIKAEPINAPALSNNAAPAQQIKLEDVKNNVGKAVSVTGKVFSSKDIRSMVLVNLGAPYPKQLLTVVLKGDARQLTTQLENRTITVQGKIIEYQGKPEIVVEDTHALSIEN</sequence>
<evidence type="ECO:0000256" key="1">
    <source>
        <dbReference type="ARBA" id="ARBA00022722"/>
    </source>
</evidence>
<dbReference type="CDD" id="cd11010">
    <property type="entry name" value="S1-P1_nuclease"/>
    <property type="match status" value="1"/>
</dbReference>
<dbReference type="RefSeq" id="WP_091168661.1">
    <property type="nucleotide sequence ID" value="NZ_FNCG01000007.1"/>
</dbReference>
<dbReference type="PANTHER" id="PTHR33146:SF26">
    <property type="entry name" value="ENDONUCLEASE 4"/>
    <property type="match status" value="1"/>
</dbReference>
<evidence type="ECO:0000313" key="7">
    <source>
        <dbReference type="EMBL" id="SDH16734.1"/>
    </source>
</evidence>
<accession>A0A1G8A711</accession>
<organism evidence="7 8">
    <name type="scientific">Mucilaginibacter gossypii</name>
    <dbReference type="NCBI Taxonomy" id="551996"/>
    <lineage>
        <taxon>Bacteria</taxon>
        <taxon>Pseudomonadati</taxon>
        <taxon>Bacteroidota</taxon>
        <taxon>Sphingobacteriia</taxon>
        <taxon>Sphingobacteriales</taxon>
        <taxon>Sphingobacteriaceae</taxon>
        <taxon>Mucilaginibacter</taxon>
    </lineage>
</organism>
<evidence type="ECO:0000256" key="6">
    <source>
        <dbReference type="ARBA" id="ARBA00023180"/>
    </source>
</evidence>
<proteinExistence type="predicted"/>
<dbReference type="GO" id="GO:0016788">
    <property type="term" value="F:hydrolase activity, acting on ester bonds"/>
    <property type="evidence" value="ECO:0007669"/>
    <property type="project" value="InterPro"/>
</dbReference>
<dbReference type="InterPro" id="IPR008947">
    <property type="entry name" value="PLipase_C/P1_nuclease_dom_sf"/>
</dbReference>
<evidence type="ECO:0000256" key="3">
    <source>
        <dbReference type="ARBA" id="ARBA00022759"/>
    </source>
</evidence>
<keyword evidence="8" id="KW-1185">Reference proteome</keyword>
<keyword evidence="2" id="KW-0479">Metal-binding</keyword>
<dbReference type="EMBL" id="FNCG01000007">
    <property type="protein sequence ID" value="SDH16734.1"/>
    <property type="molecule type" value="Genomic_DNA"/>
</dbReference>
<gene>
    <name evidence="7" type="ORF">SAMN05192573_107112</name>
</gene>
<dbReference type="PANTHER" id="PTHR33146">
    <property type="entry name" value="ENDONUCLEASE 4"/>
    <property type="match status" value="1"/>
</dbReference>
<keyword evidence="3" id="KW-0255">Endonuclease</keyword>
<dbReference type="GO" id="GO:0003676">
    <property type="term" value="F:nucleic acid binding"/>
    <property type="evidence" value="ECO:0007669"/>
    <property type="project" value="InterPro"/>
</dbReference>
<keyword evidence="5" id="KW-1015">Disulfide bond</keyword>